<protein>
    <submittedName>
        <fullName evidence="4">Uncharacterized protein</fullName>
    </submittedName>
</protein>
<feature type="domain" description="Type IV secretion system coupling protein TraD DNA-binding" evidence="2">
    <location>
        <begin position="414"/>
        <end position="748"/>
    </location>
</feature>
<evidence type="ECO:0000256" key="1">
    <source>
        <dbReference type="SAM" id="MobiDB-lite"/>
    </source>
</evidence>
<reference evidence="4 5" key="1">
    <citation type="journal article" date="2015" name="Nature">
        <title>rRNA introns, odd ribosomes, and small enigmatic genomes across a large radiation of phyla.</title>
        <authorList>
            <person name="Brown C.T."/>
            <person name="Hug L.A."/>
            <person name="Thomas B.C."/>
            <person name="Sharon I."/>
            <person name="Castelle C.J."/>
            <person name="Singh A."/>
            <person name="Wilkins M.J."/>
            <person name="Williams K.H."/>
            <person name="Banfield J.F."/>
        </authorList>
    </citation>
    <scope>NUCLEOTIDE SEQUENCE [LARGE SCALE GENOMIC DNA]</scope>
</reference>
<dbReference type="EMBL" id="LCBS01000050">
    <property type="protein sequence ID" value="KKS14275.1"/>
    <property type="molecule type" value="Genomic_DNA"/>
</dbReference>
<dbReference type="Proteomes" id="UP000034163">
    <property type="component" value="Unassembled WGS sequence"/>
</dbReference>
<proteinExistence type="predicted"/>
<organism evidence="4 5">
    <name type="scientific">candidate division WWE3 bacterium GW2011_GWB1_41_6</name>
    <dbReference type="NCBI Taxonomy" id="1619112"/>
    <lineage>
        <taxon>Bacteria</taxon>
        <taxon>Katanobacteria</taxon>
    </lineage>
</organism>
<comment type="caution">
    <text evidence="4">The sequence shown here is derived from an EMBL/GenBank/DDBJ whole genome shotgun (WGS) entry which is preliminary data.</text>
</comment>
<dbReference type="InterPro" id="IPR019476">
    <property type="entry name" value="T4SS_TraD_DNA-bd"/>
</dbReference>
<sequence length="785" mass="88215">MFIYVLVPALIVVVFSIALLLRLNNDSVKGDIDGPLENFSVLEIKVPKNEDSTRDVQWASLAAENMLATLHGLLREDDVDQEHFSMEMASDGTRGIKFYVVVPQGILKFVESQIYAQYPTSQIRVVEDYMTDVIEEGSYEISTITLSKEDFFPIKTFRDFEGDPLSGISSSLSELSGNDKIWFQVLVKPIPDGWQQTGYDYIEAVRAGTSLSKGPGFLSGFAGLFAKEIVEIGTGMVTNLFSPPPPTNPRDYGKSFSSQPPRLTSTQDLEIKSIESKLYKMGFEVQIRILSQADNSDRAKSNLRSVIASLRQFSTSNMNGFVSFPVSNKQTSLESFKNRAFMSNGTVVLNISELSTLYHLPSASVETPNISWIYSKKSEPPGGLPVNNCVYLGETIYRSQKVRFGLSNSDDRLRHMYLIGKSGTGKSTMFESMISQDIANGHGVGVLDPHGDLVERVLDYIPDHRIDDVIYFDPSDLERPVGLNLLEMEDPSQKNLMASALVSAIKHHFDYSWGPRLEYLLNYCILTLLEVPGTTMLAITRLLEDDNYRKYILHFVKDPVVIKFWEIEYKAMKGNQKLVTEAIAPIQNKVNRFLASTTIRNILGQRYSTIDMWNAMNEGKILLMNLSKGKIGEDNANLLGALMVSRIQFMALQRAKIQSNQRRPFYLYVDEFQNFATGSFESILSESRKYGLGLYLTHQYTAQLPEELLKAVFGNVGTIATFALGAPDARALANEFQPYFGEEDIISLERFNIYIKLMMDGMTSLPFSAEILRPWVPEMAVEVPQ</sequence>
<evidence type="ECO:0000313" key="4">
    <source>
        <dbReference type="EMBL" id="KKS14275.1"/>
    </source>
</evidence>
<evidence type="ECO:0000259" key="2">
    <source>
        <dbReference type="Pfam" id="PF10412"/>
    </source>
</evidence>
<accession>A0A0G0WNB0</accession>
<name>A0A0G0WNB0_UNCKA</name>
<dbReference type="SUPFAM" id="SSF52540">
    <property type="entry name" value="P-loop containing nucleoside triphosphate hydrolases"/>
    <property type="match status" value="1"/>
</dbReference>
<dbReference type="PATRIC" id="fig|1619112.3.peg.1083"/>
<dbReference type="PANTHER" id="PTHR42957:SF1">
    <property type="entry name" value="HELICASE MJ1565-RELATED"/>
    <property type="match status" value="1"/>
</dbReference>
<dbReference type="InterPro" id="IPR027417">
    <property type="entry name" value="P-loop_NTPase"/>
</dbReference>
<dbReference type="InterPro" id="IPR008571">
    <property type="entry name" value="HerA-like"/>
</dbReference>
<dbReference type="InterPro" id="IPR058441">
    <property type="entry name" value="DUF8128"/>
</dbReference>
<dbReference type="Pfam" id="PF10412">
    <property type="entry name" value="TrwB_AAD_bind"/>
    <property type="match status" value="1"/>
</dbReference>
<dbReference type="Pfam" id="PF26449">
    <property type="entry name" value="DUF8128"/>
    <property type="match status" value="1"/>
</dbReference>
<dbReference type="Gene3D" id="3.40.50.300">
    <property type="entry name" value="P-loop containing nucleotide triphosphate hydrolases"/>
    <property type="match status" value="2"/>
</dbReference>
<dbReference type="CDD" id="cd01127">
    <property type="entry name" value="TrwB_TraG_TraD_VirD4"/>
    <property type="match status" value="1"/>
</dbReference>
<dbReference type="AlphaFoldDB" id="A0A0G0WNB0"/>
<feature type="region of interest" description="Disordered" evidence="1">
    <location>
        <begin position="240"/>
        <end position="263"/>
    </location>
</feature>
<evidence type="ECO:0000259" key="3">
    <source>
        <dbReference type="Pfam" id="PF26449"/>
    </source>
</evidence>
<dbReference type="PANTHER" id="PTHR42957">
    <property type="entry name" value="HELICASE MJ1565-RELATED"/>
    <property type="match status" value="1"/>
</dbReference>
<gene>
    <name evidence="4" type="ORF">UU72_C0050G0009</name>
</gene>
<feature type="domain" description="DUF8128" evidence="3">
    <location>
        <begin position="40"/>
        <end position="372"/>
    </location>
</feature>
<evidence type="ECO:0000313" key="5">
    <source>
        <dbReference type="Proteomes" id="UP000034163"/>
    </source>
</evidence>